<dbReference type="RefSeq" id="WP_379489391.1">
    <property type="nucleotide sequence ID" value="NZ_JBHLTM010000068.1"/>
</dbReference>
<proteinExistence type="predicted"/>
<evidence type="ECO:0000313" key="1">
    <source>
        <dbReference type="EMBL" id="MFC0686440.1"/>
    </source>
</evidence>
<dbReference type="EMBL" id="JBHLTM010000068">
    <property type="protein sequence ID" value="MFC0686440.1"/>
    <property type="molecule type" value="Genomic_DNA"/>
</dbReference>
<comment type="caution">
    <text evidence="1">The sequence shown here is derived from an EMBL/GenBank/DDBJ whole genome shotgun (WGS) entry which is preliminary data.</text>
</comment>
<gene>
    <name evidence="1" type="ORF">ACFFF8_17785</name>
</gene>
<name>A0ABV6SAZ7_9SPHN</name>
<reference evidence="1 2" key="1">
    <citation type="submission" date="2024-09" db="EMBL/GenBank/DDBJ databases">
        <authorList>
            <person name="Sun Q."/>
            <person name="Mori K."/>
        </authorList>
    </citation>
    <scope>NUCLEOTIDE SEQUENCE [LARGE SCALE GENOMIC DNA]</scope>
    <source>
        <strain evidence="1 2">CICC 11035S</strain>
    </source>
</reference>
<keyword evidence="2" id="KW-1185">Reference proteome</keyword>
<feature type="non-terminal residue" evidence="1">
    <location>
        <position position="1"/>
    </location>
</feature>
<accession>A0ABV6SAZ7</accession>
<sequence length="93" mass="10719">ACNSMAWFYAAPWPTFAPPLTPMVRLHGNGRFERQLDGVWKMLDFRVDRFEVLDNRPIAEALAAVRAVRDNRLMDAEAYHDISRLRDQGDGDQ</sequence>
<protein>
    <submittedName>
        <fullName evidence="1">Uncharacterized protein</fullName>
    </submittedName>
</protein>
<evidence type="ECO:0000313" key="2">
    <source>
        <dbReference type="Proteomes" id="UP001589858"/>
    </source>
</evidence>
<organism evidence="1 2">
    <name type="scientific">Novosphingobium clariflavum</name>
    <dbReference type="NCBI Taxonomy" id="2029884"/>
    <lineage>
        <taxon>Bacteria</taxon>
        <taxon>Pseudomonadati</taxon>
        <taxon>Pseudomonadota</taxon>
        <taxon>Alphaproteobacteria</taxon>
        <taxon>Sphingomonadales</taxon>
        <taxon>Sphingomonadaceae</taxon>
        <taxon>Novosphingobium</taxon>
    </lineage>
</organism>
<dbReference type="Proteomes" id="UP001589858">
    <property type="component" value="Unassembled WGS sequence"/>
</dbReference>